<keyword evidence="5" id="KW-1185">Reference proteome</keyword>
<dbReference type="PROSITE" id="PS00134">
    <property type="entry name" value="TRYPSIN_HIS"/>
    <property type="match status" value="1"/>
</dbReference>
<dbReference type="InterPro" id="IPR001254">
    <property type="entry name" value="Trypsin_dom"/>
</dbReference>
<organism evidence="4 5">
    <name type="scientific">Penaeus vannamei</name>
    <name type="common">Whiteleg shrimp</name>
    <name type="synonym">Litopenaeus vannamei</name>
    <dbReference type="NCBI Taxonomy" id="6689"/>
    <lineage>
        <taxon>Eukaryota</taxon>
        <taxon>Metazoa</taxon>
        <taxon>Ecdysozoa</taxon>
        <taxon>Arthropoda</taxon>
        <taxon>Crustacea</taxon>
        <taxon>Multicrustacea</taxon>
        <taxon>Malacostraca</taxon>
        <taxon>Eumalacostraca</taxon>
        <taxon>Eucarida</taxon>
        <taxon>Decapoda</taxon>
        <taxon>Dendrobranchiata</taxon>
        <taxon>Penaeoidea</taxon>
        <taxon>Penaeidae</taxon>
        <taxon>Penaeus</taxon>
    </lineage>
</organism>
<dbReference type="InterPro" id="IPR043504">
    <property type="entry name" value="Peptidase_S1_PA_chymotrypsin"/>
</dbReference>
<dbReference type="InterPro" id="IPR018114">
    <property type="entry name" value="TRYPSIN_HIS"/>
</dbReference>
<dbReference type="OrthoDB" id="8440449at2759"/>
<dbReference type="Gene3D" id="2.40.10.10">
    <property type="entry name" value="Trypsin-like serine proteases"/>
    <property type="match status" value="1"/>
</dbReference>
<comment type="caution">
    <text evidence="4">The sequence shown here is derived from an EMBL/GenBank/DDBJ whole genome shotgun (WGS) entry which is preliminary data.</text>
</comment>
<dbReference type="GO" id="GO:0004252">
    <property type="term" value="F:serine-type endopeptidase activity"/>
    <property type="evidence" value="ECO:0007669"/>
    <property type="project" value="InterPro"/>
</dbReference>
<dbReference type="AlphaFoldDB" id="A0A423TL93"/>
<dbReference type="EMBL" id="QCYY01001561">
    <property type="protein sequence ID" value="ROT77187.1"/>
    <property type="molecule type" value="Genomic_DNA"/>
</dbReference>
<dbReference type="SUPFAM" id="SSF50494">
    <property type="entry name" value="Trypsin-like serine proteases"/>
    <property type="match status" value="1"/>
</dbReference>
<sequence length="127" mass="13620">MDSYTYTQNYTGPTASSLSLGVSGQLHVHTNYTGRIVGGVEARPGEFPFQVFLSVTKFGTQFLCGGALLDESRVLTAAHCLEGVAAPEDIRHGARGGDHASSVGKPHPEGDNRSEVPFRCVIFLLQR</sequence>
<proteinExistence type="predicted"/>
<gene>
    <name evidence="4" type="ORF">C7M84_004177</name>
</gene>
<evidence type="ECO:0000256" key="1">
    <source>
        <dbReference type="ARBA" id="ARBA00023157"/>
    </source>
</evidence>
<evidence type="ECO:0000256" key="2">
    <source>
        <dbReference type="SAM" id="MobiDB-lite"/>
    </source>
</evidence>
<dbReference type="InterPro" id="IPR009003">
    <property type="entry name" value="Peptidase_S1_PA"/>
</dbReference>
<feature type="domain" description="Peptidase S1" evidence="3">
    <location>
        <begin position="36"/>
        <end position="91"/>
    </location>
</feature>
<keyword evidence="1" id="KW-1015">Disulfide bond</keyword>
<dbReference type="PANTHER" id="PTHR24252">
    <property type="entry name" value="ACROSIN-RELATED"/>
    <property type="match status" value="1"/>
</dbReference>
<protein>
    <submittedName>
        <fullName evidence="4">Trypsin-like serine proteinase 3</fullName>
    </submittedName>
</protein>
<dbReference type="PANTHER" id="PTHR24252:SF7">
    <property type="entry name" value="HYALIN"/>
    <property type="match status" value="1"/>
</dbReference>
<reference evidence="4 5" key="1">
    <citation type="submission" date="2018-04" db="EMBL/GenBank/DDBJ databases">
        <authorList>
            <person name="Zhang X."/>
            <person name="Yuan J."/>
            <person name="Li F."/>
            <person name="Xiang J."/>
        </authorList>
    </citation>
    <scope>NUCLEOTIDE SEQUENCE [LARGE SCALE GENOMIC DNA]</scope>
    <source>
        <tissue evidence="4">Muscle</tissue>
    </source>
</reference>
<evidence type="ECO:0000313" key="5">
    <source>
        <dbReference type="Proteomes" id="UP000283509"/>
    </source>
</evidence>
<name>A0A423TL93_PENVA</name>
<dbReference type="Pfam" id="PF00089">
    <property type="entry name" value="Trypsin"/>
    <property type="match status" value="1"/>
</dbReference>
<accession>A0A423TL93</accession>
<evidence type="ECO:0000259" key="3">
    <source>
        <dbReference type="Pfam" id="PF00089"/>
    </source>
</evidence>
<reference evidence="4 5" key="2">
    <citation type="submission" date="2019-01" db="EMBL/GenBank/DDBJ databases">
        <title>The decoding of complex shrimp genome reveals the adaptation for benthos swimmer, frequently molting mechanism and breeding impact on genome.</title>
        <authorList>
            <person name="Sun Y."/>
            <person name="Gao Y."/>
            <person name="Yu Y."/>
        </authorList>
    </citation>
    <scope>NUCLEOTIDE SEQUENCE [LARGE SCALE GENOMIC DNA]</scope>
    <source>
        <tissue evidence="4">Muscle</tissue>
    </source>
</reference>
<dbReference type="Proteomes" id="UP000283509">
    <property type="component" value="Unassembled WGS sequence"/>
</dbReference>
<dbReference type="GO" id="GO:0006508">
    <property type="term" value="P:proteolysis"/>
    <property type="evidence" value="ECO:0007669"/>
    <property type="project" value="InterPro"/>
</dbReference>
<evidence type="ECO:0000313" key="4">
    <source>
        <dbReference type="EMBL" id="ROT77187.1"/>
    </source>
</evidence>
<feature type="region of interest" description="Disordered" evidence="2">
    <location>
        <begin position="91"/>
        <end position="112"/>
    </location>
</feature>